<dbReference type="AlphaFoldDB" id="A0A3F2RRA4"/>
<dbReference type="EMBL" id="MBDO02000114">
    <property type="protein sequence ID" value="RLN62711.1"/>
    <property type="molecule type" value="Genomic_DNA"/>
</dbReference>
<dbReference type="Pfam" id="PF07859">
    <property type="entry name" value="Abhydrolase_3"/>
    <property type="match status" value="1"/>
</dbReference>
<dbReference type="PANTHER" id="PTHR48081">
    <property type="entry name" value="AB HYDROLASE SUPERFAMILY PROTEIN C4A8.06C"/>
    <property type="match status" value="1"/>
</dbReference>
<proteinExistence type="inferred from homology"/>
<evidence type="ECO:0000256" key="1">
    <source>
        <dbReference type="ARBA" id="ARBA00010515"/>
    </source>
</evidence>
<dbReference type="GO" id="GO:0016787">
    <property type="term" value="F:hydrolase activity"/>
    <property type="evidence" value="ECO:0007669"/>
    <property type="project" value="UniProtKB-KW"/>
</dbReference>
<dbReference type="EMBL" id="MBAD02001509">
    <property type="protein sequence ID" value="RLN54073.1"/>
    <property type="molecule type" value="Genomic_DNA"/>
</dbReference>
<evidence type="ECO:0000256" key="3">
    <source>
        <dbReference type="PROSITE-ProRule" id="PRU10038"/>
    </source>
</evidence>
<protein>
    <recommendedName>
        <fullName evidence="4">Alpha/beta hydrolase fold-3 domain-containing protein</fullName>
    </recommendedName>
</protein>
<comment type="similarity">
    <text evidence="1">Belongs to the 'GDXG' lipolytic enzyme family.</text>
</comment>
<dbReference type="InterPro" id="IPR050300">
    <property type="entry name" value="GDXG_lipolytic_enzyme"/>
</dbReference>
<dbReference type="Proteomes" id="UP000284657">
    <property type="component" value="Unassembled WGS sequence"/>
</dbReference>
<dbReference type="Gene3D" id="3.40.50.1820">
    <property type="entry name" value="alpha/beta hydrolase"/>
    <property type="match status" value="1"/>
</dbReference>
<evidence type="ECO:0000313" key="8">
    <source>
        <dbReference type="Proteomes" id="UP000284657"/>
    </source>
</evidence>
<evidence type="ECO:0000313" key="5">
    <source>
        <dbReference type="EMBL" id="RLN54073.1"/>
    </source>
</evidence>
<organism evidence="6 7">
    <name type="scientific">Phytophthora kernoviae</name>
    <dbReference type="NCBI Taxonomy" id="325452"/>
    <lineage>
        <taxon>Eukaryota</taxon>
        <taxon>Sar</taxon>
        <taxon>Stramenopiles</taxon>
        <taxon>Oomycota</taxon>
        <taxon>Peronosporomycetes</taxon>
        <taxon>Peronosporales</taxon>
        <taxon>Peronosporaceae</taxon>
        <taxon>Phytophthora</taxon>
    </lineage>
</organism>
<reference evidence="7 8" key="1">
    <citation type="submission" date="2018-07" db="EMBL/GenBank/DDBJ databases">
        <title>Genome sequencing of oomycete isolates from Chile give support for New Zealand origin for Phytophthora kernoviae and make available the first Nothophytophthora sp. genome.</title>
        <authorList>
            <person name="Studholme D.J."/>
            <person name="Sanfuentes E."/>
            <person name="Panda P."/>
            <person name="Hill R."/>
            <person name="Sambles C."/>
            <person name="Grant M."/>
            <person name="Williams N.M."/>
            <person name="Mcdougal R.L."/>
        </authorList>
    </citation>
    <scope>NUCLEOTIDE SEQUENCE [LARGE SCALE GENOMIC DNA]</scope>
    <source>
        <strain evidence="6">Chile6</strain>
        <strain evidence="5">Chile7</strain>
    </source>
</reference>
<dbReference type="SUPFAM" id="SSF53474">
    <property type="entry name" value="alpha/beta-Hydrolases"/>
    <property type="match status" value="1"/>
</dbReference>
<accession>A0A3F2RRA4</accession>
<evidence type="ECO:0000256" key="2">
    <source>
        <dbReference type="ARBA" id="ARBA00022801"/>
    </source>
</evidence>
<comment type="caution">
    <text evidence="6">The sequence shown here is derived from an EMBL/GenBank/DDBJ whole genome shotgun (WGS) entry which is preliminary data.</text>
</comment>
<dbReference type="PROSITE" id="PS01174">
    <property type="entry name" value="LIPASE_GDXG_SER"/>
    <property type="match status" value="1"/>
</dbReference>
<dbReference type="InterPro" id="IPR033140">
    <property type="entry name" value="Lipase_GDXG_put_SER_AS"/>
</dbReference>
<gene>
    <name evidence="5" type="ORF">BBJ29_007736</name>
    <name evidence="6" type="ORF">BBP00_00004585</name>
</gene>
<dbReference type="InterPro" id="IPR029058">
    <property type="entry name" value="AB_hydrolase_fold"/>
</dbReference>
<keyword evidence="2" id="KW-0378">Hydrolase</keyword>
<feature type="active site" evidence="3">
    <location>
        <position position="267"/>
    </location>
</feature>
<evidence type="ECO:0000313" key="7">
    <source>
        <dbReference type="Proteomes" id="UP000277300"/>
    </source>
</evidence>
<dbReference type="Proteomes" id="UP000277300">
    <property type="component" value="Unassembled WGS sequence"/>
</dbReference>
<dbReference type="InterPro" id="IPR013094">
    <property type="entry name" value="AB_hydrolase_3"/>
</dbReference>
<feature type="domain" description="Alpha/beta hydrolase fold-3" evidence="4">
    <location>
        <begin position="176"/>
        <end position="392"/>
    </location>
</feature>
<evidence type="ECO:0000259" key="4">
    <source>
        <dbReference type="Pfam" id="PF07859"/>
    </source>
</evidence>
<dbReference type="PANTHER" id="PTHR48081:SF8">
    <property type="entry name" value="ALPHA_BETA HYDROLASE FOLD-3 DOMAIN-CONTAINING PROTEIN-RELATED"/>
    <property type="match status" value="1"/>
</dbReference>
<evidence type="ECO:0000313" key="6">
    <source>
        <dbReference type="EMBL" id="RLN62711.1"/>
    </source>
</evidence>
<name>A0A3F2RRA4_9STRA</name>
<dbReference type="OrthoDB" id="2152029at2759"/>
<sequence>MGLLQSSLGAMPWTLTTALQRVWTNPQQRYKLLTLVFKSVTGVVVANILRVAMRGLCNNPLEGAYLLGSLLYQMAKTIAQHLARGCKPKFPDWTLRFELFRIFIRTGMELHGERVLGDESYAAVVREQSEWFGTFWGRKACRKTGRYYEPVQINGLEHIWLRSLTPRKPNARRLVVMYAHGGGFAIMSPRLYIHFSNALASHIEKELVRQLGAEAASKVHVEVFLANYRKVPMYSYPAQPQDIVSIYEHLLYHENLDPSQVILAGDSAGAGLVMSALLRERQTNQELLPLCATVLCPYVDLTGDELPSPHCILTPESCAAVLKAYHPTVEDPSTWKDASAVHCNLRGLPPVFVQTGDLDSIHQHAMRLVAKAKADGVTNWELDLHETMPHVFPIFPAWFLPHADVAIQRMSAFIARQPKFKNWTLRFELVREAIRVLMQLPHDDTVLDDIQARAARLQSAALGTALG</sequence>